<protein>
    <recommendedName>
        <fullName evidence="6">Polypeptide N-acetylgalactosaminyltransferase</fullName>
        <ecNumber evidence="6">2.4.1.-</ecNumber>
    </recommendedName>
    <alternativeName>
        <fullName evidence="6">Protein-UDP acetylgalactosaminyltransferase</fullName>
    </alternativeName>
</protein>
<evidence type="ECO:0000259" key="7">
    <source>
        <dbReference type="Pfam" id="PF00535"/>
    </source>
</evidence>
<evidence type="ECO:0000313" key="9">
    <source>
        <dbReference type="EMBL" id="KAG5668806.1"/>
    </source>
</evidence>
<dbReference type="GO" id="GO:0030246">
    <property type="term" value="F:carbohydrate binding"/>
    <property type="evidence" value="ECO:0007669"/>
    <property type="project" value="UniProtKB-KW"/>
</dbReference>
<reference evidence="9" key="1">
    <citation type="submission" date="2021-03" db="EMBL/GenBank/DDBJ databases">
        <title>Chromosome level genome of the anhydrobiotic midge Polypedilum vanderplanki.</title>
        <authorList>
            <person name="Yoshida Y."/>
            <person name="Kikawada T."/>
            <person name="Gusev O."/>
        </authorList>
    </citation>
    <scope>NUCLEOTIDE SEQUENCE</scope>
    <source>
        <strain evidence="9">NIAS01</strain>
        <tissue evidence="9">Whole body or cell culture</tissue>
    </source>
</reference>
<evidence type="ECO:0000259" key="8">
    <source>
        <dbReference type="Pfam" id="PF00652"/>
    </source>
</evidence>
<dbReference type="EC" id="2.4.1.-" evidence="6"/>
<evidence type="ECO:0000256" key="4">
    <source>
        <dbReference type="ARBA" id="ARBA00023157"/>
    </source>
</evidence>
<dbReference type="Proteomes" id="UP001107558">
    <property type="component" value="Chromosome 4"/>
</dbReference>
<dbReference type="Pfam" id="PF00535">
    <property type="entry name" value="Glycos_transf_2"/>
    <property type="match status" value="1"/>
</dbReference>
<organism evidence="9 10">
    <name type="scientific">Polypedilum vanderplanki</name>
    <name type="common">Sleeping chironomid midge</name>
    <dbReference type="NCBI Taxonomy" id="319348"/>
    <lineage>
        <taxon>Eukaryota</taxon>
        <taxon>Metazoa</taxon>
        <taxon>Ecdysozoa</taxon>
        <taxon>Arthropoda</taxon>
        <taxon>Hexapoda</taxon>
        <taxon>Insecta</taxon>
        <taxon>Pterygota</taxon>
        <taxon>Neoptera</taxon>
        <taxon>Endopterygota</taxon>
        <taxon>Diptera</taxon>
        <taxon>Nematocera</taxon>
        <taxon>Chironomoidea</taxon>
        <taxon>Chironomidae</taxon>
        <taxon>Chironominae</taxon>
        <taxon>Polypedilum</taxon>
        <taxon>Polypedilum</taxon>
    </lineage>
</organism>
<evidence type="ECO:0000256" key="5">
    <source>
        <dbReference type="ARBA" id="ARBA00023180"/>
    </source>
</evidence>
<accession>A0A9J6BH71</accession>
<dbReference type="InterPro" id="IPR035992">
    <property type="entry name" value="Ricin_B-like_lectins"/>
</dbReference>
<name>A0A9J6BH71_POLVA</name>
<dbReference type="InterPro" id="IPR029044">
    <property type="entry name" value="Nucleotide-diphossugar_trans"/>
</dbReference>
<keyword evidence="6" id="KW-0464">Manganese</keyword>
<keyword evidence="10" id="KW-1185">Reference proteome</keyword>
<gene>
    <name evidence="9" type="ORF">PVAND_016730</name>
</gene>
<keyword evidence="6" id="KW-0812">Transmembrane</keyword>
<dbReference type="Pfam" id="PF00652">
    <property type="entry name" value="Ricin_B_lectin"/>
    <property type="match status" value="1"/>
</dbReference>
<sequence>MFPKIKIWRRLCLAVIFVAYLQFFIYLFLKSKVDQVFTENLIAPKINSEKISWENFSFIEYERNRTGPGENCEPYFLKDPTEIAKNEEYFKIEGFYVVVSDKISVNRSLVDNRHPSCSKRKYSKNLPKVSIIITFHNEIWSVLLRCLHSIYNRSPQELLYEIILINDASTFTKLYEPLQNYLNEHFESKVKIHVNKKREGLIKARMIGARLAKAEVIIFLDSHMEVTNSWLPPLLEPIIYYPTYATVPIVDSIDHATFACSYTGNGYRGTFDWSMRYTWLPLRKQDKGNLGENFELSSMTGGAYAIRREHFFKLGGYDEELKIWNGENYELSLKLWLCSGGIFQVPCSRILHLGKMHSAYRSTGDGSDFVGRNLKRVAEVWFDDYKKFLYRTDQKRYDSIDAGDLSERFELKKKLNCKPFKYFLDVVAPEMLQRFPLEPQYFASGSIQNQKLKQCVTFQKLSFILPLILANCSDDIKKPLIGSDFILTFEKSIRFNDTNDQCLNGDKMIFSNCEHQKGYQFFIFNVTTRQILYPKMKKCLTGVSLNKEIVLDDCNENSLLQKWNWGHENLTALMNWENVGF</sequence>
<comment type="caution">
    <text evidence="9">The sequence shown here is derived from an EMBL/GenBank/DDBJ whole genome shotgun (WGS) entry which is preliminary data.</text>
</comment>
<dbReference type="GO" id="GO:0000139">
    <property type="term" value="C:Golgi membrane"/>
    <property type="evidence" value="ECO:0007669"/>
    <property type="project" value="UniProtKB-SubCell"/>
</dbReference>
<comment type="similarity">
    <text evidence="6">Belongs to the glycosyltransferase 2 family. GalNAc-T subfamily.</text>
</comment>
<feature type="domain" description="Ricin B lectin" evidence="8">
    <location>
        <begin position="444"/>
        <end position="563"/>
    </location>
</feature>
<feature type="domain" description="Glycosyltransferase 2-like" evidence="7">
    <location>
        <begin position="130"/>
        <end position="311"/>
    </location>
</feature>
<evidence type="ECO:0000256" key="2">
    <source>
        <dbReference type="ARBA" id="ARBA00022734"/>
    </source>
</evidence>
<evidence type="ECO:0000256" key="6">
    <source>
        <dbReference type="RuleBase" id="RU361242"/>
    </source>
</evidence>
<feature type="transmembrane region" description="Helical" evidence="6">
    <location>
        <begin position="7"/>
        <end position="29"/>
    </location>
</feature>
<evidence type="ECO:0000256" key="1">
    <source>
        <dbReference type="ARBA" id="ARBA00004323"/>
    </source>
</evidence>
<proteinExistence type="inferred from homology"/>
<keyword evidence="3 6" id="KW-0333">Golgi apparatus</keyword>
<dbReference type="PANTHER" id="PTHR11675:SF134">
    <property type="entry name" value="N-ACETYLGALACTOSAMINYLTRANSFERASE 4-RELATED"/>
    <property type="match status" value="1"/>
</dbReference>
<comment type="cofactor">
    <cofactor evidence="6">
        <name>Mn(2+)</name>
        <dbReference type="ChEBI" id="CHEBI:29035"/>
    </cofactor>
</comment>
<dbReference type="AlphaFoldDB" id="A0A9J6BH71"/>
<dbReference type="SUPFAM" id="SSF50370">
    <property type="entry name" value="Ricin B-like lectins"/>
    <property type="match status" value="1"/>
</dbReference>
<dbReference type="Gene3D" id="3.90.550.10">
    <property type="entry name" value="Spore Coat Polysaccharide Biosynthesis Protein SpsA, Chain A"/>
    <property type="match status" value="1"/>
</dbReference>
<dbReference type="Gene3D" id="2.80.10.50">
    <property type="match status" value="1"/>
</dbReference>
<keyword evidence="4 6" id="KW-1015">Disulfide bond</keyword>
<dbReference type="GO" id="GO:0006493">
    <property type="term" value="P:protein O-linked glycosylation"/>
    <property type="evidence" value="ECO:0007669"/>
    <property type="project" value="TreeGrafter"/>
</dbReference>
<keyword evidence="5" id="KW-0325">Glycoprotein</keyword>
<dbReference type="EMBL" id="JADBJN010000004">
    <property type="protein sequence ID" value="KAG5668806.1"/>
    <property type="molecule type" value="Genomic_DNA"/>
</dbReference>
<dbReference type="InterPro" id="IPR000772">
    <property type="entry name" value="Ricin_B_lectin"/>
</dbReference>
<dbReference type="OrthoDB" id="3784at2759"/>
<dbReference type="PANTHER" id="PTHR11675">
    <property type="entry name" value="N-ACETYLGALACTOSAMINYLTRANSFERASE"/>
    <property type="match status" value="1"/>
</dbReference>
<comment type="subcellular location">
    <subcellularLocation>
        <location evidence="1 6">Golgi apparatus membrane</location>
        <topology evidence="1 6">Single-pass type II membrane protein</topology>
    </subcellularLocation>
</comment>
<keyword evidence="2 6" id="KW-0430">Lectin</keyword>
<keyword evidence="6" id="KW-1133">Transmembrane helix</keyword>
<dbReference type="SUPFAM" id="SSF53448">
    <property type="entry name" value="Nucleotide-diphospho-sugar transferases"/>
    <property type="match status" value="1"/>
</dbReference>
<keyword evidence="6" id="KW-0328">Glycosyltransferase</keyword>
<evidence type="ECO:0000313" key="10">
    <source>
        <dbReference type="Proteomes" id="UP001107558"/>
    </source>
</evidence>
<evidence type="ECO:0000256" key="3">
    <source>
        <dbReference type="ARBA" id="ARBA00023034"/>
    </source>
</evidence>
<keyword evidence="6" id="KW-0472">Membrane</keyword>
<keyword evidence="6" id="KW-0808">Transferase</keyword>
<dbReference type="InterPro" id="IPR001173">
    <property type="entry name" value="Glyco_trans_2-like"/>
</dbReference>
<dbReference type="GO" id="GO:0004653">
    <property type="term" value="F:polypeptide N-acetylgalactosaminyltransferase activity"/>
    <property type="evidence" value="ECO:0007669"/>
    <property type="project" value="TreeGrafter"/>
</dbReference>
<comment type="pathway">
    <text evidence="6">Protein modification; protein glycosylation.</text>
</comment>